<name>A0AAN7SPX3_9COLE</name>
<evidence type="ECO:0000313" key="3">
    <source>
        <dbReference type="Proteomes" id="UP001353858"/>
    </source>
</evidence>
<dbReference type="InterPro" id="IPR006578">
    <property type="entry name" value="MADF-dom"/>
</dbReference>
<keyword evidence="3" id="KW-1185">Reference proteome</keyword>
<evidence type="ECO:0000313" key="2">
    <source>
        <dbReference type="EMBL" id="KAK4882328.1"/>
    </source>
</evidence>
<dbReference type="EMBL" id="JARPUR010000002">
    <property type="protein sequence ID" value="KAK4882328.1"/>
    <property type="molecule type" value="Genomic_DNA"/>
</dbReference>
<dbReference type="Proteomes" id="UP001353858">
    <property type="component" value="Unassembled WGS sequence"/>
</dbReference>
<proteinExistence type="predicted"/>
<evidence type="ECO:0000259" key="1">
    <source>
        <dbReference type="Pfam" id="PF10545"/>
    </source>
</evidence>
<dbReference type="Pfam" id="PF10545">
    <property type="entry name" value="MADF_DNA_bdg"/>
    <property type="match status" value="1"/>
</dbReference>
<sequence length="155" mass="17551">MSSNKSNGLNWCREATTLLIQLYEGFPCLYSPICPQYHNRNIRLQALTDIMNEFNRQKLANVTLGEIKKTAWYSCLIFNEKLKKSEVSGTSSCNTLSQCEDENIEEHVGQVIYDGDIDTISDLDVDLSSVSIEASQVPTRSQSISRHDSVLKKRK</sequence>
<feature type="domain" description="MADF" evidence="1">
    <location>
        <begin position="19"/>
        <end position="58"/>
    </location>
</feature>
<dbReference type="AlphaFoldDB" id="A0AAN7SPX3"/>
<accession>A0AAN7SPX3</accession>
<protein>
    <recommendedName>
        <fullName evidence="1">MADF domain-containing protein</fullName>
    </recommendedName>
</protein>
<gene>
    <name evidence="2" type="ORF">RN001_005647</name>
</gene>
<reference evidence="3" key="1">
    <citation type="submission" date="2023-01" db="EMBL/GenBank/DDBJ databases">
        <title>Key to firefly adult light organ development and bioluminescence: homeobox transcription factors regulate luciferase expression and transportation to peroxisome.</title>
        <authorList>
            <person name="Fu X."/>
        </authorList>
    </citation>
    <scope>NUCLEOTIDE SEQUENCE [LARGE SCALE GENOMIC DNA]</scope>
</reference>
<comment type="caution">
    <text evidence="2">The sequence shown here is derived from an EMBL/GenBank/DDBJ whole genome shotgun (WGS) entry which is preliminary data.</text>
</comment>
<organism evidence="2 3">
    <name type="scientific">Aquatica leii</name>
    <dbReference type="NCBI Taxonomy" id="1421715"/>
    <lineage>
        <taxon>Eukaryota</taxon>
        <taxon>Metazoa</taxon>
        <taxon>Ecdysozoa</taxon>
        <taxon>Arthropoda</taxon>
        <taxon>Hexapoda</taxon>
        <taxon>Insecta</taxon>
        <taxon>Pterygota</taxon>
        <taxon>Neoptera</taxon>
        <taxon>Endopterygota</taxon>
        <taxon>Coleoptera</taxon>
        <taxon>Polyphaga</taxon>
        <taxon>Elateriformia</taxon>
        <taxon>Elateroidea</taxon>
        <taxon>Lampyridae</taxon>
        <taxon>Luciolinae</taxon>
        <taxon>Aquatica</taxon>
    </lineage>
</organism>